<keyword evidence="1" id="KW-0732">Signal</keyword>
<reference evidence="2 3" key="1">
    <citation type="submission" date="2017-05" db="EMBL/GenBank/DDBJ databases">
        <authorList>
            <person name="Varghese N."/>
            <person name="Submissions S."/>
        </authorList>
    </citation>
    <scope>NUCLEOTIDE SEQUENCE [LARGE SCALE GENOMIC DNA]</scope>
    <source>
        <strain evidence="2 3">DSM 26001</strain>
    </source>
</reference>
<keyword evidence="3" id="KW-1185">Reference proteome</keyword>
<feature type="chain" id="PRO_5046170925" description="Conjugal transfer protein TraN" evidence="1">
    <location>
        <begin position="22"/>
        <end position="393"/>
    </location>
</feature>
<evidence type="ECO:0000256" key="1">
    <source>
        <dbReference type="SAM" id="SignalP"/>
    </source>
</evidence>
<evidence type="ECO:0000313" key="2">
    <source>
        <dbReference type="EMBL" id="SMP72599.1"/>
    </source>
</evidence>
<organism evidence="2 3">
    <name type="scientific">Noviherbaspirillum suwonense</name>
    <dbReference type="NCBI Taxonomy" id="1224511"/>
    <lineage>
        <taxon>Bacteria</taxon>
        <taxon>Pseudomonadati</taxon>
        <taxon>Pseudomonadota</taxon>
        <taxon>Betaproteobacteria</taxon>
        <taxon>Burkholderiales</taxon>
        <taxon>Oxalobacteraceae</taxon>
        <taxon>Noviherbaspirillum</taxon>
    </lineage>
</organism>
<dbReference type="Proteomes" id="UP001158049">
    <property type="component" value="Unassembled WGS sequence"/>
</dbReference>
<proteinExistence type="predicted"/>
<evidence type="ECO:0000313" key="3">
    <source>
        <dbReference type="Proteomes" id="UP001158049"/>
    </source>
</evidence>
<dbReference type="EMBL" id="FXUL01000018">
    <property type="protein sequence ID" value="SMP72599.1"/>
    <property type="molecule type" value="Genomic_DNA"/>
</dbReference>
<gene>
    <name evidence="2" type="ORF">SAMN06295970_11870</name>
</gene>
<feature type="signal peptide" evidence="1">
    <location>
        <begin position="1"/>
        <end position="21"/>
    </location>
</feature>
<comment type="caution">
    <text evidence="2">The sequence shown here is derived from an EMBL/GenBank/DDBJ whole genome shotgun (WGS) entry which is preliminary data.</text>
</comment>
<sequence length="393" mass="42593">MKYLHLAAGLVAACLIASVQAAGPAFDPAQLTSKHDAGIDFAKSQLGKSAANVNQTNAKNTPFYNPSPKQSAGFVSTDIFGIGSSRITECKTEAKGTDKVANQECEAVNFLAKNPDNRKRFQLSSNDPAVLAGRSAINNAKKDMFSDNGCVLKTTTTPSQYRIESCNEYNPVSAMNCVMGREVVVNSASNFMCDVTLNALEQVNCNRGVSPVFASYPQSWSVNRGSEVPEWSTRTFDMSINIDGVPDQFTLDSYTVDNYGQLWINDNLVYQNIVPSLNGDLRYSYFATTTQEWCGDLWGDGGYACQMQTTTGFFFRDGRPSSYGDDNCNAGCHGLNPNINVTPYLRQGYNKIELVCINAKAVGPCAVSLSGSRKAIVGTTVSDGCQALRQRTL</sequence>
<protein>
    <recommendedName>
        <fullName evidence="4">Conjugal transfer protein TraN</fullName>
    </recommendedName>
</protein>
<accession>A0ABY1QLC8</accession>
<evidence type="ECO:0008006" key="4">
    <source>
        <dbReference type="Google" id="ProtNLM"/>
    </source>
</evidence>
<dbReference type="RefSeq" id="WP_283444121.1">
    <property type="nucleotide sequence ID" value="NZ_FXUL01000018.1"/>
</dbReference>
<name>A0ABY1QLC8_9BURK</name>